<dbReference type="OrthoDB" id="117402at2"/>
<evidence type="ECO:0000256" key="1">
    <source>
        <dbReference type="SAM" id="Phobius"/>
    </source>
</evidence>
<proteinExistence type="predicted"/>
<dbReference type="Proteomes" id="UP000279994">
    <property type="component" value="Unassembled WGS sequence"/>
</dbReference>
<feature type="transmembrane region" description="Helical" evidence="1">
    <location>
        <begin position="30"/>
        <end position="50"/>
    </location>
</feature>
<comment type="caution">
    <text evidence="3">The sequence shown here is derived from an EMBL/GenBank/DDBJ whole genome shotgun (WGS) entry which is preliminary data.</text>
</comment>
<keyword evidence="4" id="KW-1185">Reference proteome</keyword>
<dbReference type="InterPro" id="IPR036249">
    <property type="entry name" value="Thioredoxin-like_sf"/>
</dbReference>
<feature type="domain" description="Thioredoxin-like fold" evidence="2">
    <location>
        <begin position="75"/>
        <end position="239"/>
    </location>
</feature>
<gene>
    <name evidence="3" type="ORF">EFL26_12155</name>
</gene>
<dbReference type="InterPro" id="IPR012336">
    <property type="entry name" value="Thioredoxin-like_fold"/>
</dbReference>
<dbReference type="Pfam" id="PF13462">
    <property type="entry name" value="Thioredoxin_4"/>
    <property type="match status" value="1"/>
</dbReference>
<keyword evidence="1" id="KW-0812">Transmembrane</keyword>
<dbReference type="EMBL" id="RJSF01000040">
    <property type="protein sequence ID" value="RNM13726.1"/>
    <property type="molecule type" value="Genomic_DNA"/>
</dbReference>
<dbReference type="AlphaFoldDB" id="A0A3N0GND0"/>
<keyword evidence="1" id="KW-0472">Membrane</keyword>
<accession>A0A3N0GND0</accession>
<name>A0A3N0GND0_9ACTN</name>
<keyword evidence="1" id="KW-1133">Transmembrane helix</keyword>
<evidence type="ECO:0000259" key="2">
    <source>
        <dbReference type="Pfam" id="PF13462"/>
    </source>
</evidence>
<dbReference type="RefSeq" id="WP_123223133.1">
    <property type="nucleotide sequence ID" value="NZ_RJSF01000040.1"/>
</dbReference>
<sequence length="248" mass="26721">MSKQSREQSRTQRAAAIRAAQARKERNRRVALVAGIVVLLGAFVAAGVWFSGGGSGSSGTDTAAKAVSAGSTYLKMGSPKAPVKVVVYEDFLCPYCRELEASTRDFLRGNADKGKVYVEYRPINLLTQYAYSAKALNAWAAVLQHASPEAALKLHDIFYDKQPYEQAADQVSDSEIAAWVKEAGGDNAQVRDAMATKDTAFFDATKAEMVSKKINGTPTVFINGKELPVTAVTQMTSQIETAVEQGNK</sequence>
<dbReference type="SUPFAM" id="SSF52833">
    <property type="entry name" value="Thioredoxin-like"/>
    <property type="match status" value="1"/>
</dbReference>
<evidence type="ECO:0000313" key="3">
    <source>
        <dbReference type="EMBL" id="RNM13726.1"/>
    </source>
</evidence>
<organism evidence="3 4">
    <name type="scientific">Nocardioides pocheonensis</name>
    <dbReference type="NCBI Taxonomy" id="661485"/>
    <lineage>
        <taxon>Bacteria</taxon>
        <taxon>Bacillati</taxon>
        <taxon>Actinomycetota</taxon>
        <taxon>Actinomycetes</taxon>
        <taxon>Propionibacteriales</taxon>
        <taxon>Nocardioidaceae</taxon>
        <taxon>Nocardioides</taxon>
    </lineage>
</organism>
<protein>
    <recommendedName>
        <fullName evidence="2">Thioredoxin-like fold domain-containing protein</fullName>
    </recommendedName>
</protein>
<dbReference type="Gene3D" id="3.40.30.10">
    <property type="entry name" value="Glutaredoxin"/>
    <property type="match status" value="1"/>
</dbReference>
<reference evidence="3 4" key="1">
    <citation type="submission" date="2018-11" db="EMBL/GenBank/DDBJ databases">
        <authorList>
            <person name="Li F."/>
        </authorList>
    </citation>
    <scope>NUCLEOTIDE SEQUENCE [LARGE SCALE GENOMIC DNA]</scope>
    <source>
        <strain evidence="3 4">Gsoil 818</strain>
    </source>
</reference>
<evidence type="ECO:0000313" key="4">
    <source>
        <dbReference type="Proteomes" id="UP000279994"/>
    </source>
</evidence>